<dbReference type="EMBL" id="HF935630">
    <property type="protein sequence ID" value="CCX11697.1"/>
    <property type="molecule type" value="Genomic_DNA"/>
</dbReference>
<evidence type="ECO:0000259" key="1">
    <source>
        <dbReference type="PROSITE" id="PS50011"/>
    </source>
</evidence>
<evidence type="ECO:0000313" key="2">
    <source>
        <dbReference type="EMBL" id="CCX11697.1"/>
    </source>
</evidence>
<accession>U4L5W4</accession>
<dbReference type="SUPFAM" id="SSF56112">
    <property type="entry name" value="Protein kinase-like (PK-like)"/>
    <property type="match status" value="1"/>
</dbReference>
<dbReference type="PROSITE" id="PS50011">
    <property type="entry name" value="PROTEIN_KINASE_DOM"/>
    <property type="match status" value="1"/>
</dbReference>
<reference evidence="2 3" key="1">
    <citation type="journal article" date="2013" name="PLoS Genet.">
        <title>The genome and development-dependent transcriptomes of Pyronema confluens: a window into fungal evolution.</title>
        <authorList>
            <person name="Traeger S."/>
            <person name="Altegoer F."/>
            <person name="Freitag M."/>
            <person name="Gabaldon T."/>
            <person name="Kempken F."/>
            <person name="Kumar A."/>
            <person name="Marcet-Houben M."/>
            <person name="Poggeler S."/>
            <person name="Stajich J.E."/>
            <person name="Nowrousian M."/>
        </authorList>
    </citation>
    <scope>NUCLEOTIDE SEQUENCE [LARGE SCALE GENOMIC DNA]</scope>
    <source>
        <strain evidence="3">CBS 100304</strain>
        <tissue evidence="2">Vegetative mycelium</tissue>
    </source>
</reference>
<dbReference type="InterPro" id="IPR000719">
    <property type="entry name" value="Prot_kinase_dom"/>
</dbReference>
<evidence type="ECO:0000313" key="3">
    <source>
        <dbReference type="Proteomes" id="UP000018144"/>
    </source>
</evidence>
<dbReference type="Gene3D" id="3.30.200.20">
    <property type="entry name" value="Phosphorylase Kinase, domain 1"/>
    <property type="match status" value="1"/>
</dbReference>
<proteinExistence type="predicted"/>
<dbReference type="GO" id="GO:0004672">
    <property type="term" value="F:protein kinase activity"/>
    <property type="evidence" value="ECO:0007669"/>
    <property type="project" value="InterPro"/>
</dbReference>
<sequence>MRKIRNKAKSYIGVLSFLLLNDYWGRVSFFMKKGYTDQILSNFDSISVATDQKQPISSDEIKDMLSVKLGLGPKACKDFFSFFMPSFTYGMQPIVRESDTSQETWEPRKINSSQILPFDIDKPMGEGGFSTAYKAKIPEKYHNYKIAKDNVVAIKIFKDRYNAYDHYKEEMKNMKEYSHSRVAELLKDLEYRGM</sequence>
<name>U4L5W4_PYROM</name>
<keyword evidence="3" id="KW-1185">Reference proteome</keyword>
<organism evidence="2 3">
    <name type="scientific">Pyronema omphalodes (strain CBS 100304)</name>
    <name type="common">Pyronema confluens</name>
    <dbReference type="NCBI Taxonomy" id="1076935"/>
    <lineage>
        <taxon>Eukaryota</taxon>
        <taxon>Fungi</taxon>
        <taxon>Dikarya</taxon>
        <taxon>Ascomycota</taxon>
        <taxon>Pezizomycotina</taxon>
        <taxon>Pezizomycetes</taxon>
        <taxon>Pezizales</taxon>
        <taxon>Pyronemataceae</taxon>
        <taxon>Pyronema</taxon>
    </lineage>
</organism>
<dbReference type="Proteomes" id="UP000018144">
    <property type="component" value="Unassembled WGS sequence"/>
</dbReference>
<dbReference type="OrthoDB" id="4062651at2759"/>
<dbReference type="InterPro" id="IPR011009">
    <property type="entry name" value="Kinase-like_dom_sf"/>
</dbReference>
<protein>
    <recommendedName>
        <fullName evidence="1">Protein kinase domain-containing protein</fullName>
    </recommendedName>
</protein>
<dbReference type="AlphaFoldDB" id="U4L5W4"/>
<dbReference type="GO" id="GO:0005524">
    <property type="term" value="F:ATP binding"/>
    <property type="evidence" value="ECO:0007669"/>
    <property type="project" value="InterPro"/>
</dbReference>
<gene>
    <name evidence="2" type="ORF">PCON_11291</name>
</gene>
<feature type="domain" description="Protein kinase" evidence="1">
    <location>
        <begin position="118"/>
        <end position="194"/>
    </location>
</feature>